<dbReference type="AlphaFoldDB" id="A0A2S5T5M5"/>
<evidence type="ECO:0000259" key="1">
    <source>
        <dbReference type="Pfam" id="PF03358"/>
    </source>
</evidence>
<sequence length="193" mass="20526">MARLSSDVPLIVGLSGSLRQDSYNTAALRACAALLGERARFELAGIAGIPVYNEDERTAASFPAPVLALAEALERADAVIIATPEYNFSIPGGLKNALDWVSRLPRQPLRHKRVAVLGAATGKLGSARAQYHLRQVLQCMEAQVMCKPEVFLSDAQRLFEAGRLTDADALAALSRWVDALLEPCTGTPAGAAA</sequence>
<evidence type="ECO:0000313" key="3">
    <source>
        <dbReference type="EMBL" id="TCP07126.1"/>
    </source>
</evidence>
<dbReference type="EMBL" id="SLXF01000005">
    <property type="protein sequence ID" value="TCP07126.1"/>
    <property type="molecule type" value="Genomic_DNA"/>
</dbReference>
<dbReference type="Pfam" id="PF03358">
    <property type="entry name" value="FMN_red"/>
    <property type="match status" value="1"/>
</dbReference>
<protein>
    <submittedName>
        <fullName evidence="3">Chromate reductase</fullName>
    </submittedName>
    <submittedName>
        <fullName evidence="2">NADPH-dependent FMN reductase</fullName>
    </submittedName>
</protein>
<organism evidence="2 4">
    <name type="scientific">Caldimonas thermodepolymerans</name>
    <dbReference type="NCBI Taxonomy" id="215580"/>
    <lineage>
        <taxon>Bacteria</taxon>
        <taxon>Pseudomonadati</taxon>
        <taxon>Pseudomonadota</taxon>
        <taxon>Betaproteobacteria</taxon>
        <taxon>Burkholderiales</taxon>
        <taxon>Sphaerotilaceae</taxon>
        <taxon>Caldimonas</taxon>
    </lineage>
</organism>
<keyword evidence="4" id="KW-1185">Reference proteome</keyword>
<dbReference type="InterPro" id="IPR005025">
    <property type="entry name" value="FMN_Rdtase-like_dom"/>
</dbReference>
<dbReference type="SUPFAM" id="SSF52218">
    <property type="entry name" value="Flavoproteins"/>
    <property type="match status" value="1"/>
</dbReference>
<dbReference type="Gene3D" id="3.40.50.360">
    <property type="match status" value="1"/>
</dbReference>
<dbReference type="OrthoDB" id="9812295at2"/>
<dbReference type="PANTHER" id="PTHR30543">
    <property type="entry name" value="CHROMATE REDUCTASE"/>
    <property type="match status" value="1"/>
</dbReference>
<comment type="caution">
    <text evidence="2">The sequence shown here is derived from an EMBL/GenBank/DDBJ whole genome shotgun (WGS) entry which is preliminary data.</text>
</comment>
<feature type="domain" description="NADPH-dependent FMN reductase-like" evidence="1">
    <location>
        <begin position="11"/>
        <end position="155"/>
    </location>
</feature>
<dbReference type="Proteomes" id="UP000294772">
    <property type="component" value="Unassembled WGS sequence"/>
</dbReference>
<proteinExistence type="predicted"/>
<evidence type="ECO:0000313" key="4">
    <source>
        <dbReference type="Proteomes" id="UP000239406"/>
    </source>
</evidence>
<dbReference type="InterPro" id="IPR029039">
    <property type="entry name" value="Flavoprotein-like_sf"/>
</dbReference>
<dbReference type="Proteomes" id="UP000239406">
    <property type="component" value="Unassembled WGS sequence"/>
</dbReference>
<dbReference type="GO" id="GO:0005829">
    <property type="term" value="C:cytosol"/>
    <property type="evidence" value="ECO:0007669"/>
    <property type="project" value="TreeGrafter"/>
</dbReference>
<reference evidence="2 4" key="1">
    <citation type="submission" date="2018-02" db="EMBL/GenBank/DDBJ databases">
        <title>Reclassifiation of [Polyangium] brachysporum DSM 7029 as Guopingzhaonella breviflexa gen. nov., sp. nov., a member of the family Comamonadaceae.</title>
        <authorList>
            <person name="Tang B."/>
        </authorList>
    </citation>
    <scope>NUCLEOTIDE SEQUENCE [LARGE SCALE GENOMIC DNA]</scope>
    <source>
        <strain evidence="2 4">DSM 15344</strain>
    </source>
</reference>
<name>A0A2S5T5M5_9BURK</name>
<dbReference type="RefSeq" id="WP_104356852.1">
    <property type="nucleotide sequence ID" value="NZ_CALFFA010000021.1"/>
</dbReference>
<evidence type="ECO:0000313" key="5">
    <source>
        <dbReference type="Proteomes" id="UP000294772"/>
    </source>
</evidence>
<accession>A0A2S5T5M5</accession>
<gene>
    <name evidence="2" type="ORF">C1702_06335</name>
    <name evidence="3" type="ORF">EV676_105147</name>
</gene>
<reference evidence="3 5" key="2">
    <citation type="submission" date="2019-03" db="EMBL/GenBank/DDBJ databases">
        <title>Genomic Encyclopedia of Type Strains, Phase IV (KMG-IV): sequencing the most valuable type-strain genomes for metagenomic binning, comparative biology and taxonomic classification.</title>
        <authorList>
            <person name="Goeker M."/>
        </authorList>
    </citation>
    <scope>NUCLEOTIDE SEQUENCE [LARGE SCALE GENOMIC DNA]</scope>
    <source>
        <strain evidence="3 5">DSM 15264</strain>
    </source>
</reference>
<dbReference type="GO" id="GO:0016491">
    <property type="term" value="F:oxidoreductase activity"/>
    <property type="evidence" value="ECO:0007669"/>
    <property type="project" value="InterPro"/>
</dbReference>
<dbReference type="EMBL" id="PSNY01000006">
    <property type="protein sequence ID" value="PPE70300.1"/>
    <property type="molecule type" value="Genomic_DNA"/>
</dbReference>
<dbReference type="GO" id="GO:0010181">
    <property type="term" value="F:FMN binding"/>
    <property type="evidence" value="ECO:0007669"/>
    <property type="project" value="TreeGrafter"/>
</dbReference>
<evidence type="ECO:0000313" key="2">
    <source>
        <dbReference type="EMBL" id="PPE70300.1"/>
    </source>
</evidence>
<dbReference type="InterPro" id="IPR050712">
    <property type="entry name" value="NAD(P)H-dep_reductase"/>
</dbReference>
<dbReference type="PANTHER" id="PTHR30543:SF21">
    <property type="entry name" value="NAD(P)H-DEPENDENT FMN REDUCTASE LOT6"/>
    <property type="match status" value="1"/>
</dbReference>